<keyword evidence="3" id="KW-0413">Isomerase</keyword>
<reference evidence="4" key="1">
    <citation type="submission" date="2018-05" db="EMBL/GenBank/DDBJ databases">
        <authorList>
            <person name="Lanie J.A."/>
            <person name="Ng W.-L."/>
            <person name="Kazmierczak K.M."/>
            <person name="Andrzejewski T.M."/>
            <person name="Davidsen T.M."/>
            <person name="Wayne K.J."/>
            <person name="Tettelin H."/>
            <person name="Glass J.I."/>
            <person name="Rusch D."/>
            <person name="Podicherti R."/>
            <person name="Tsui H.-C.T."/>
            <person name="Winkler M.E."/>
        </authorList>
    </citation>
    <scope>NUCLEOTIDE SEQUENCE</scope>
</reference>
<dbReference type="Pfam" id="PF00378">
    <property type="entry name" value="ECH_1"/>
    <property type="match status" value="1"/>
</dbReference>
<evidence type="ECO:0008006" key="5">
    <source>
        <dbReference type="Google" id="ProtNLM"/>
    </source>
</evidence>
<dbReference type="PANTHER" id="PTHR43684">
    <property type="match status" value="1"/>
</dbReference>
<evidence type="ECO:0000256" key="3">
    <source>
        <dbReference type="ARBA" id="ARBA00023235"/>
    </source>
</evidence>
<dbReference type="InterPro" id="IPR001753">
    <property type="entry name" value="Enoyl-CoA_hydra/iso"/>
</dbReference>
<dbReference type="EMBL" id="UINC01036461">
    <property type="protein sequence ID" value="SVB30468.1"/>
    <property type="molecule type" value="Genomic_DNA"/>
</dbReference>
<dbReference type="Gene3D" id="1.10.12.10">
    <property type="entry name" value="Lyase 2-enoyl-coa Hydratase, Chain A, domain 2"/>
    <property type="match status" value="1"/>
</dbReference>
<dbReference type="PANTHER" id="PTHR43684:SF1">
    <property type="entry name" value="ENOYL-COA DELTA ISOMERASE 2"/>
    <property type="match status" value="1"/>
</dbReference>
<dbReference type="AlphaFoldDB" id="A0A382CWF8"/>
<gene>
    <name evidence="4" type="ORF">METZ01_LOCUS183322</name>
</gene>
<dbReference type="CDD" id="cd06558">
    <property type="entry name" value="crotonase-like"/>
    <property type="match status" value="1"/>
</dbReference>
<sequence length="253" mass="27979">MTVKHILTELENGVLTITFSRPEKKNAITAEMYQDMTDALTRSEEDEGIKVAVITGSHGNFTSGNDLQDFIESPPTDENSAPYKFLRCIAQLTVPLIAAVDGMSIGIGTTMLLHCDFVYATPRTIFRLPFVNLGLIPEAGATMLLPRLIGHMRTAELLMLGEPFDANVASQLGLVSKIFEPTALLDQTRKTAYQLASKPRSAIGQTKRLLRMPDESILERIHRESLIFTECLQSKEAKEAMTAILSKIKTPKE</sequence>
<comment type="subcellular location">
    <subcellularLocation>
        <location evidence="1">Peroxisome</location>
    </subcellularLocation>
</comment>
<evidence type="ECO:0000256" key="2">
    <source>
        <dbReference type="ARBA" id="ARBA00023140"/>
    </source>
</evidence>
<proteinExistence type="predicted"/>
<evidence type="ECO:0000256" key="1">
    <source>
        <dbReference type="ARBA" id="ARBA00004275"/>
    </source>
</evidence>
<dbReference type="InterPro" id="IPR014748">
    <property type="entry name" value="Enoyl-CoA_hydra_C"/>
</dbReference>
<dbReference type="GO" id="GO:0005777">
    <property type="term" value="C:peroxisome"/>
    <property type="evidence" value="ECO:0007669"/>
    <property type="project" value="UniProtKB-SubCell"/>
</dbReference>
<name>A0A382CWF8_9ZZZZ</name>
<keyword evidence="2" id="KW-0576">Peroxisome</keyword>
<protein>
    <recommendedName>
        <fullName evidence="5">Enoyl-CoA hydratase</fullName>
    </recommendedName>
</protein>
<accession>A0A382CWF8</accession>
<dbReference type="GO" id="GO:0004165">
    <property type="term" value="F:delta(3)-delta(2)-enoyl-CoA isomerase activity"/>
    <property type="evidence" value="ECO:0007669"/>
    <property type="project" value="UniProtKB-ARBA"/>
</dbReference>
<dbReference type="InterPro" id="IPR051053">
    <property type="entry name" value="ECH/Chromodomain_protein"/>
</dbReference>
<dbReference type="InterPro" id="IPR029045">
    <property type="entry name" value="ClpP/crotonase-like_dom_sf"/>
</dbReference>
<dbReference type="SUPFAM" id="SSF52096">
    <property type="entry name" value="ClpP/crotonase"/>
    <property type="match status" value="1"/>
</dbReference>
<organism evidence="4">
    <name type="scientific">marine metagenome</name>
    <dbReference type="NCBI Taxonomy" id="408172"/>
    <lineage>
        <taxon>unclassified sequences</taxon>
        <taxon>metagenomes</taxon>
        <taxon>ecological metagenomes</taxon>
    </lineage>
</organism>
<evidence type="ECO:0000313" key="4">
    <source>
        <dbReference type="EMBL" id="SVB30468.1"/>
    </source>
</evidence>
<dbReference type="Gene3D" id="3.90.226.10">
    <property type="entry name" value="2-enoyl-CoA Hydratase, Chain A, domain 1"/>
    <property type="match status" value="1"/>
</dbReference>